<gene>
    <name evidence="3" type="ORF">HHSLTHF2_28120</name>
</gene>
<reference evidence="3 4" key="1">
    <citation type="submission" date="2020-03" db="EMBL/GenBank/DDBJ databases">
        <title>Complete Genome Sequence of Halomonas hydrothermalis Strain Slthf2, Halophilic Bacterium Isolated from Deep-Sea Hydrothermal-Vent Environments.</title>
        <authorList>
            <person name="Takeyama N."/>
            <person name="Huang M."/>
            <person name="Sato K."/>
            <person name="Galipon J."/>
            <person name="Arakawa K."/>
        </authorList>
    </citation>
    <scope>NUCLEOTIDE SEQUENCE [LARGE SCALE GENOMIC DNA]</scope>
    <source>
        <strain evidence="3 4">Slthf2</strain>
    </source>
</reference>
<proteinExistence type="predicted"/>
<dbReference type="SUPFAM" id="SSF55008">
    <property type="entry name" value="HMA, heavy metal-associated domain"/>
    <property type="match status" value="1"/>
</dbReference>
<dbReference type="CDD" id="cd00371">
    <property type="entry name" value="HMA"/>
    <property type="match status" value="1"/>
</dbReference>
<evidence type="ECO:0000313" key="4">
    <source>
        <dbReference type="Proteomes" id="UP000502259"/>
    </source>
</evidence>
<dbReference type="AlphaFoldDB" id="A0A6F8U617"/>
<dbReference type="GO" id="GO:0046872">
    <property type="term" value="F:metal ion binding"/>
    <property type="evidence" value="ECO:0007669"/>
    <property type="project" value="UniProtKB-KW"/>
</dbReference>
<dbReference type="Gene3D" id="3.30.70.100">
    <property type="match status" value="1"/>
</dbReference>
<evidence type="ECO:0000313" key="3">
    <source>
        <dbReference type="EMBL" id="BCB08922.1"/>
    </source>
</evidence>
<name>A0A6F8U617_9GAMM</name>
<keyword evidence="4" id="KW-1185">Reference proteome</keyword>
<dbReference type="InterPro" id="IPR006121">
    <property type="entry name" value="HMA_dom"/>
</dbReference>
<keyword evidence="1" id="KW-0479">Metal-binding</keyword>
<evidence type="ECO:0000259" key="2">
    <source>
        <dbReference type="PROSITE" id="PS50846"/>
    </source>
</evidence>
<dbReference type="PROSITE" id="PS50846">
    <property type="entry name" value="HMA_2"/>
    <property type="match status" value="1"/>
</dbReference>
<organism evidence="3 4">
    <name type="scientific">Halomonas hydrothermalis</name>
    <dbReference type="NCBI Taxonomy" id="115561"/>
    <lineage>
        <taxon>Bacteria</taxon>
        <taxon>Pseudomonadati</taxon>
        <taxon>Pseudomonadota</taxon>
        <taxon>Gammaproteobacteria</taxon>
        <taxon>Oceanospirillales</taxon>
        <taxon>Halomonadaceae</taxon>
        <taxon>Halomonas</taxon>
    </lineage>
</organism>
<sequence>MIELNVSGMTCDRCADHVREALEKLPGVQSVEVSYPQRTASVAVDPGTPASALTFAVTRLGYQARLANSGPLPRQAHRCPRAVMKTPRTSR</sequence>
<evidence type="ECO:0000256" key="1">
    <source>
        <dbReference type="ARBA" id="ARBA00022723"/>
    </source>
</evidence>
<dbReference type="Proteomes" id="UP000502259">
    <property type="component" value="Chromosome"/>
</dbReference>
<dbReference type="FunFam" id="3.30.70.100:FF:000001">
    <property type="entry name" value="ATPase copper transporting beta"/>
    <property type="match status" value="1"/>
</dbReference>
<dbReference type="EMBL" id="AP022843">
    <property type="protein sequence ID" value="BCB08922.1"/>
    <property type="molecule type" value="Genomic_DNA"/>
</dbReference>
<dbReference type="InterPro" id="IPR036163">
    <property type="entry name" value="HMA_dom_sf"/>
</dbReference>
<dbReference type="Pfam" id="PF00403">
    <property type="entry name" value="HMA"/>
    <property type="match status" value="1"/>
</dbReference>
<feature type="domain" description="HMA" evidence="2">
    <location>
        <begin position="1"/>
        <end position="65"/>
    </location>
</feature>
<protein>
    <recommendedName>
        <fullName evidence="2">HMA domain-containing protein</fullName>
    </recommendedName>
</protein>
<accession>A0A6F8U617</accession>